<reference evidence="2" key="1">
    <citation type="submission" date="2021-09" db="EMBL/GenBank/DDBJ databases">
        <authorList>
            <consortium name="AG Swart"/>
            <person name="Singh M."/>
            <person name="Singh A."/>
            <person name="Seah K."/>
            <person name="Emmerich C."/>
        </authorList>
    </citation>
    <scope>NUCLEOTIDE SEQUENCE</scope>
    <source>
        <strain evidence="2">ATCC30299</strain>
    </source>
</reference>
<accession>A0AAU9JQM0</accession>
<gene>
    <name evidence="2" type="ORF">BSTOLATCC_MIC43449</name>
</gene>
<evidence type="ECO:0000313" key="2">
    <source>
        <dbReference type="EMBL" id="CAG9327410.1"/>
    </source>
</evidence>
<name>A0AAU9JQM0_9CILI</name>
<dbReference type="EMBL" id="CAJZBQ010000043">
    <property type="protein sequence ID" value="CAG9327410.1"/>
    <property type="molecule type" value="Genomic_DNA"/>
</dbReference>
<keyword evidence="3" id="KW-1185">Reference proteome</keyword>
<organism evidence="2 3">
    <name type="scientific">Blepharisma stoltei</name>
    <dbReference type="NCBI Taxonomy" id="1481888"/>
    <lineage>
        <taxon>Eukaryota</taxon>
        <taxon>Sar</taxon>
        <taxon>Alveolata</taxon>
        <taxon>Ciliophora</taxon>
        <taxon>Postciliodesmatophora</taxon>
        <taxon>Heterotrichea</taxon>
        <taxon>Heterotrichida</taxon>
        <taxon>Blepharismidae</taxon>
        <taxon>Blepharisma</taxon>
    </lineage>
</organism>
<evidence type="ECO:0000256" key="1">
    <source>
        <dbReference type="SAM" id="SignalP"/>
    </source>
</evidence>
<feature type="signal peptide" evidence="1">
    <location>
        <begin position="1"/>
        <end position="20"/>
    </location>
</feature>
<feature type="chain" id="PRO_5043392588" evidence="1">
    <location>
        <begin position="21"/>
        <end position="471"/>
    </location>
</feature>
<dbReference type="AlphaFoldDB" id="A0AAU9JQM0"/>
<keyword evidence="1" id="KW-0732">Signal</keyword>
<comment type="caution">
    <text evidence="2">The sequence shown here is derived from an EMBL/GenBank/DDBJ whole genome shotgun (WGS) entry which is preliminary data.</text>
</comment>
<evidence type="ECO:0000313" key="3">
    <source>
        <dbReference type="Proteomes" id="UP001162131"/>
    </source>
</evidence>
<sequence>MVKQFALLFVGLLSVGLAMPQDVLPNLQSTNYDANIAFIQGFMTGYAGTGSVPATCFDATVINTLNADLGSFMLSMAGGSLSKAIASLETFAKDLITAQLQCGLQIVPQSFEKDIQSEGAFYLLVNLIHNAKSIQSSYYETITYFQQQQWNQAGQSLGALAKLVVPPTPSKLVGAPKSSLSDWSNFAAGLLNGLEGSTATPGKCYQAFSTVGQQLPTVIAAFEKVETEGIAYVLDFANAVKAFLPYVTPLSTDCAWNTLEAQIAAIFNGGIKSFAMRYYTNIKTIDADLSNVRVCETNFNECGRSLGEVMRILLNWSLNAEKLPHFEATSYSDLMVFLAGLTKGLEGDVSTTGPCYQALFATGTSANTIIAEIEKLAGGDLTVVSQLIEDLKAFLPQAQSIDGVCPFKTLFEAVDAVFKPDGFKPFFARYYKYIKTVNADLYNVVNCSADYSLCGQSLGNAIDLLFNWALN</sequence>
<protein>
    <submittedName>
        <fullName evidence="2">Uncharacterized protein</fullName>
    </submittedName>
</protein>
<proteinExistence type="predicted"/>
<dbReference type="Proteomes" id="UP001162131">
    <property type="component" value="Unassembled WGS sequence"/>
</dbReference>